<organism evidence="14 15">
    <name type="scientific">Thanatephorus cucumeris (strain AG1-IA)</name>
    <name type="common">Rice sheath blight fungus</name>
    <name type="synonym">Rhizoctonia solani</name>
    <dbReference type="NCBI Taxonomy" id="983506"/>
    <lineage>
        <taxon>Eukaryota</taxon>
        <taxon>Fungi</taxon>
        <taxon>Dikarya</taxon>
        <taxon>Basidiomycota</taxon>
        <taxon>Agaricomycotina</taxon>
        <taxon>Agaricomycetes</taxon>
        <taxon>Cantharellales</taxon>
        <taxon>Ceratobasidiaceae</taxon>
        <taxon>Rhizoctonia</taxon>
        <taxon>Rhizoctonia solani AG-1</taxon>
    </lineage>
</organism>
<comment type="subcellular location">
    <subcellularLocation>
        <location evidence="2">Mitochondrion inner membrane</location>
        <topology evidence="2">Single-pass membrane protein</topology>
    </subcellularLocation>
</comment>
<evidence type="ECO:0000256" key="7">
    <source>
        <dbReference type="ARBA" id="ARBA00022792"/>
    </source>
</evidence>
<feature type="transmembrane region" description="Helical" evidence="12">
    <location>
        <begin position="58"/>
        <end position="78"/>
    </location>
</feature>
<evidence type="ECO:0000313" key="14">
    <source>
        <dbReference type="EMBL" id="ELU40152.1"/>
    </source>
</evidence>
<dbReference type="STRING" id="983506.L8WTP8"/>
<dbReference type="GO" id="GO:0005743">
    <property type="term" value="C:mitochondrial inner membrane"/>
    <property type="evidence" value="ECO:0007669"/>
    <property type="project" value="UniProtKB-SubCell"/>
</dbReference>
<evidence type="ECO:0000256" key="8">
    <source>
        <dbReference type="ARBA" id="ARBA00022989"/>
    </source>
</evidence>
<feature type="domain" description="Peptidase M24" evidence="13">
    <location>
        <begin position="436"/>
        <end position="649"/>
    </location>
</feature>
<dbReference type="InterPro" id="IPR000994">
    <property type="entry name" value="Pept_M24"/>
</dbReference>
<feature type="compositionally biased region" description="Low complexity" evidence="11">
    <location>
        <begin position="1033"/>
        <end position="1046"/>
    </location>
</feature>
<keyword evidence="7" id="KW-0999">Mitochondrion inner membrane</keyword>
<gene>
    <name evidence="14" type="ORF">AG1IA_05816</name>
</gene>
<comment type="function">
    <text evidence="1">Required for the assembly of the mitochondrial respiratory chain complex IV (CIV), also known as cytochrome c oxidase. May participate in merging the COX1 and COX2 assembly lines.</text>
</comment>
<evidence type="ECO:0000256" key="5">
    <source>
        <dbReference type="ARBA" id="ARBA00019222"/>
    </source>
</evidence>
<dbReference type="OrthoDB" id="9995434at2759"/>
<dbReference type="SUPFAM" id="SSF53092">
    <property type="entry name" value="Creatinase/prolidase N-terminal domain"/>
    <property type="match status" value="1"/>
</dbReference>
<proteinExistence type="inferred from homology"/>
<feature type="region of interest" description="Disordered" evidence="11">
    <location>
        <begin position="888"/>
        <end position="907"/>
    </location>
</feature>
<keyword evidence="9" id="KW-0496">Mitochondrion</keyword>
<dbReference type="Gene3D" id="3.90.230.10">
    <property type="entry name" value="Creatinase/methionine aminopeptidase superfamily"/>
    <property type="match status" value="1"/>
</dbReference>
<dbReference type="PANTHER" id="PTHR46112:SF2">
    <property type="entry name" value="XAA-PRO AMINOPEPTIDASE P-RELATED"/>
    <property type="match status" value="1"/>
</dbReference>
<comment type="caution">
    <text evidence="14">The sequence shown here is derived from an EMBL/GenBank/DDBJ whole genome shotgun (WGS) entry which is preliminary data.</text>
</comment>
<keyword evidence="15" id="KW-1185">Reference proteome</keyword>
<accession>L8WTP8</accession>
<evidence type="ECO:0000259" key="13">
    <source>
        <dbReference type="Pfam" id="PF00557"/>
    </source>
</evidence>
<dbReference type="Proteomes" id="UP000011668">
    <property type="component" value="Unassembled WGS sequence"/>
</dbReference>
<evidence type="ECO:0000256" key="6">
    <source>
        <dbReference type="ARBA" id="ARBA00022692"/>
    </source>
</evidence>
<name>L8WTP8_THACA</name>
<dbReference type="InterPro" id="IPR036005">
    <property type="entry name" value="Creatinase/aminopeptidase-like"/>
</dbReference>
<feature type="transmembrane region" description="Helical" evidence="12">
    <location>
        <begin position="12"/>
        <end position="32"/>
    </location>
</feature>
<evidence type="ECO:0000313" key="15">
    <source>
        <dbReference type="Proteomes" id="UP000011668"/>
    </source>
</evidence>
<sequence length="1506" mass="166654">MGPPIRRVGPFCLDLIAVCALIPTDFIARMAVFGSRPFRAHTSRADGIGRILKRHPSYFGLPFVLVMVGGSFALSTFTQTRYDLHEKKVTQEEELHMSKNRRHVDIREEYFVRVGFKRKTMKIGNLCEYHALLVPETNKLCRDMVRAKLLAVDRREGTNDLDPDSKDGDEVNPFGTRRTFRIPPFRFHQLRLLVIQDSPTGLRNEGVGFGDRESLRWGICKYPVQLTSQPPRVPFLAYRIGILVLVVLSYLSVFHSNKPTNDSNPFKHLASHCAHTSPIPSSTFLERQSSLARVLKEQQVGAYIAEPGPSATYFTNISLGDWKLSERVFLIAVTPGARVHVLAPKFEQDRARLLSVPSREDVGFILWAEEENPYDVLFRALRLGRKEIGDVVVDEGMRLFVAEGLKRAGGDGTRVGMAPPSVRALREQKGPEEIALMQCANEVTLMAIRAVRERMYIGIRESQVKELMALALSSAGLKNAFALVQFGENAALPHGSGNDRTLLAQDMVLIDTGGSLHNYESDVTRTFALPDSVVPDDHIRIWETVSKVQAYAFSVARRGVEARRVDEAARVHMDNEQPGMAKYFSHRLGHVLIPVVCPAGIGLEGHEAPYLRRGSDNAHKLEAGNAMSDEPGIYILGKVGVRLEDCFYIGRDGNAVLLTDGVGGFDCYCSGAAFDLASWNRICAVVLMNESPFAFIPSRVTVRPRQTHGSFGFADGNGSSRAAHPVFTHAPHSRVKANEVIDSSCCCIGHYIHDTPNRARRELIIFRVAMFQPLATPSHALQSSSTKSSSQWTVTYPTLVAPRPLRPSHAHYHPYSPAQVARSGSARHTRVPPRLRVVPSPAEALARISLVDQPTPPPDVPDESQNTISTLSSETLEEFLRILQKGTHPASPVQISETEPEPEPENCVTLSQDDVASVSSAGLESEHNPLASAPAVWDTHAREMSNTPDVAEPQVPMTAPIAPSRSGRTSSCVVRKRTRTRSQSPARHDRWSHPYRRETGSGDKSSKHSRGSSISLEEPPSLIRPSPRRWASKRVSASSSSVFSETDVSEPADLGSSQNEDVDVELASNRGDVDDEELLTRSADTEFGSSTCDDGLKRASVRSRMVCTPASPISRRHTSNPLAHYSPMLFETLAARARANAFSPSHSRSPSPEPVPHISDPLDEDEEDVDADDYQPYLKFYMYFPTLSDLYCCYFLTISDLSGTEEWTVLTLCTSLCLFDNVCGHLPQPQCSDMRTRAHLQGAVVPFHASSFWPWEGYEGGVSAVAVAVAQTRFYISHICMWLQIDGAVSRHRLSGILLPPGLKRGPTTIAVVAWCFESVSINFIFRRAVPNFEFQTSQEEGEEKRGRRERERFQARNIYNDMRGGKEGRVIMAFCGTISKSYLQFAHRFARIAKLQVAGEALISPGYGGGNKTMCTVLVCLAFRSVLQPGRVRIRSCHAPGHGHGRSDRSLFFFPSSDALQPRSTGISVHAVHRVWGFFVLIHAITGNILPCSDIVSNKIYTCGV</sequence>
<evidence type="ECO:0000256" key="1">
    <source>
        <dbReference type="ARBA" id="ARBA00002490"/>
    </source>
</evidence>
<dbReference type="SUPFAM" id="SSF55920">
    <property type="entry name" value="Creatinase/aminopeptidase"/>
    <property type="match status" value="1"/>
</dbReference>
<protein>
    <recommendedName>
        <fullName evidence="4">Cytochrome c oxidase assembly protein COX16, mitochondrial</fullName>
    </recommendedName>
    <alternativeName>
        <fullName evidence="5">Cytochrome c oxidase assembly protein cox16, mitochondrial</fullName>
    </alternativeName>
</protein>
<dbReference type="Pfam" id="PF14138">
    <property type="entry name" value="COX16"/>
    <property type="match status" value="1"/>
</dbReference>
<evidence type="ECO:0000256" key="3">
    <source>
        <dbReference type="ARBA" id="ARBA00008370"/>
    </source>
</evidence>
<evidence type="ECO:0000256" key="9">
    <source>
        <dbReference type="ARBA" id="ARBA00023128"/>
    </source>
</evidence>
<evidence type="ECO:0000256" key="4">
    <source>
        <dbReference type="ARBA" id="ARBA00015368"/>
    </source>
</evidence>
<evidence type="ECO:0000256" key="10">
    <source>
        <dbReference type="ARBA" id="ARBA00023136"/>
    </source>
</evidence>
<keyword evidence="6 12" id="KW-0812">Transmembrane</keyword>
<dbReference type="HOGENOM" id="CLU_248427_0_0_1"/>
<dbReference type="InterPro" id="IPR029149">
    <property type="entry name" value="Creatin/AminoP/Spt16_N"/>
</dbReference>
<feature type="region of interest" description="Disordered" evidence="11">
    <location>
        <begin position="1141"/>
        <end position="1168"/>
    </location>
</feature>
<dbReference type="InterPro" id="IPR020164">
    <property type="entry name" value="Cyt_c_Oxase_assmbl_COX16"/>
</dbReference>
<evidence type="ECO:0000256" key="12">
    <source>
        <dbReference type="SAM" id="Phobius"/>
    </source>
</evidence>
<keyword evidence="10 12" id="KW-0472">Membrane</keyword>
<feature type="region of interest" description="Disordered" evidence="11">
    <location>
        <begin position="805"/>
        <end position="834"/>
    </location>
</feature>
<keyword evidence="8 12" id="KW-1133">Transmembrane helix</keyword>
<dbReference type="InterPro" id="IPR050659">
    <property type="entry name" value="Peptidase_M24B"/>
</dbReference>
<dbReference type="PANTHER" id="PTHR46112">
    <property type="entry name" value="AMINOPEPTIDASE"/>
    <property type="match status" value="1"/>
</dbReference>
<feature type="compositionally biased region" description="Basic and acidic residues" evidence="11">
    <location>
        <begin position="986"/>
        <end position="1006"/>
    </location>
</feature>
<evidence type="ECO:0000256" key="11">
    <source>
        <dbReference type="SAM" id="MobiDB-lite"/>
    </source>
</evidence>
<comment type="similarity">
    <text evidence="3">Belongs to the COX16 family.</text>
</comment>
<reference evidence="14 15" key="1">
    <citation type="journal article" date="2013" name="Nat. Commun.">
        <title>The evolution and pathogenic mechanisms of the rice sheath blight pathogen.</title>
        <authorList>
            <person name="Zheng A."/>
            <person name="Lin R."/>
            <person name="Xu L."/>
            <person name="Qin P."/>
            <person name="Tang C."/>
            <person name="Ai P."/>
            <person name="Zhang D."/>
            <person name="Liu Y."/>
            <person name="Sun Z."/>
            <person name="Feng H."/>
            <person name="Wang Y."/>
            <person name="Chen Y."/>
            <person name="Liang X."/>
            <person name="Fu R."/>
            <person name="Li Q."/>
            <person name="Zhang J."/>
            <person name="Yu X."/>
            <person name="Xie Z."/>
            <person name="Ding L."/>
            <person name="Guan P."/>
            <person name="Tang J."/>
            <person name="Liang Y."/>
            <person name="Wang S."/>
            <person name="Deng Q."/>
            <person name="Li S."/>
            <person name="Zhu J."/>
            <person name="Wang L."/>
            <person name="Liu H."/>
            <person name="Li P."/>
        </authorList>
    </citation>
    <scope>NUCLEOTIDE SEQUENCE [LARGE SCALE GENOMIC DNA]</scope>
    <source>
        <strain evidence="15">AG-1 IA</strain>
    </source>
</reference>
<dbReference type="EMBL" id="AFRT01001505">
    <property type="protein sequence ID" value="ELU40152.1"/>
    <property type="molecule type" value="Genomic_DNA"/>
</dbReference>
<feature type="region of interest" description="Disordered" evidence="11">
    <location>
        <begin position="944"/>
        <end position="1061"/>
    </location>
</feature>
<evidence type="ECO:0000256" key="2">
    <source>
        <dbReference type="ARBA" id="ARBA00004434"/>
    </source>
</evidence>
<dbReference type="Gene3D" id="3.40.350.10">
    <property type="entry name" value="Creatinase/prolidase N-terminal domain"/>
    <property type="match status" value="1"/>
</dbReference>
<dbReference type="Pfam" id="PF00557">
    <property type="entry name" value="Peptidase_M24"/>
    <property type="match status" value="1"/>
</dbReference>